<feature type="region of interest" description="Disordered" evidence="1">
    <location>
        <begin position="1"/>
        <end position="27"/>
    </location>
</feature>
<organism evidence="2 3">
    <name type="scientific">Notothenia coriiceps</name>
    <name type="common">black rockcod</name>
    <dbReference type="NCBI Taxonomy" id="8208"/>
    <lineage>
        <taxon>Eukaryota</taxon>
        <taxon>Metazoa</taxon>
        <taxon>Chordata</taxon>
        <taxon>Craniata</taxon>
        <taxon>Vertebrata</taxon>
        <taxon>Euteleostomi</taxon>
        <taxon>Actinopterygii</taxon>
        <taxon>Neopterygii</taxon>
        <taxon>Teleostei</taxon>
        <taxon>Neoteleostei</taxon>
        <taxon>Acanthomorphata</taxon>
        <taxon>Eupercaria</taxon>
        <taxon>Perciformes</taxon>
        <taxon>Notothenioidei</taxon>
        <taxon>Nototheniidae</taxon>
        <taxon>Notothenia</taxon>
    </lineage>
</organism>
<name>A0A6I9NFS2_9TELE</name>
<accession>A0A6I9NFS2</accession>
<feature type="compositionally biased region" description="Polar residues" evidence="1">
    <location>
        <begin position="1"/>
        <end position="17"/>
    </location>
</feature>
<dbReference type="OrthoDB" id="5987638at2759"/>
<gene>
    <name evidence="3" type="primary">LOC104951580</name>
</gene>
<proteinExistence type="predicted"/>
<evidence type="ECO:0000313" key="3">
    <source>
        <dbReference type="RefSeq" id="XP_010776569.1"/>
    </source>
</evidence>
<dbReference type="KEGG" id="ncc:104951580"/>
<evidence type="ECO:0000313" key="2">
    <source>
        <dbReference type="Proteomes" id="UP000504611"/>
    </source>
</evidence>
<evidence type="ECO:0000256" key="1">
    <source>
        <dbReference type="SAM" id="MobiDB-lite"/>
    </source>
</evidence>
<dbReference type="AlphaFoldDB" id="A0A6I9NFS2"/>
<reference evidence="3" key="1">
    <citation type="submission" date="2025-08" db="UniProtKB">
        <authorList>
            <consortium name="RefSeq"/>
        </authorList>
    </citation>
    <scope>IDENTIFICATION</scope>
    <source>
        <tissue evidence="3">Muscle</tissue>
    </source>
</reference>
<keyword evidence="2" id="KW-1185">Reference proteome</keyword>
<sequence length="252" mass="28560">MNYLVSSKKNAGQPGNSEDSHFFESPCTGAIGSKRPWEYDVPEIGSMGAEDMEMPEMPNLECTLGNSLQKRSEKMLRKTFNIKKENKEPTVKSLDLDSPTQNFSLGIPRIRMDYEEPTTPEMPELSSVTQDICKLVSQAQLKNPTVAVVHPNIRVKNDKNRLSAVSESEFQILPKYLRQITLHNLNQVVEHINTFTAESEGEHTEFQMEELQRICMVGTKTPIFILCLTELKRLKHIGGARNTAVYELCTQK</sequence>
<evidence type="ECO:0008006" key="4">
    <source>
        <dbReference type="Google" id="ProtNLM"/>
    </source>
</evidence>
<protein>
    <recommendedName>
        <fullName evidence="4">Spindle and kinetochore-associated protein 3</fullName>
    </recommendedName>
</protein>
<dbReference type="GeneID" id="104951580"/>
<dbReference type="Proteomes" id="UP000504611">
    <property type="component" value="Unplaced"/>
</dbReference>
<dbReference type="RefSeq" id="XP_010776569.1">
    <property type="nucleotide sequence ID" value="XM_010778267.1"/>
</dbReference>